<keyword evidence="1" id="KW-0732">Signal</keyword>
<protein>
    <submittedName>
        <fullName evidence="2">Uncharacterized protein</fullName>
    </submittedName>
</protein>
<reference evidence="2 3" key="1">
    <citation type="journal article" date="2019" name="PLoS Pathog.">
        <title>Genome sequence of the bovine parasite Schistosoma bovis Tanzania.</title>
        <authorList>
            <person name="Oey H."/>
            <person name="Zakrzewski M."/>
            <person name="Gobert G."/>
            <person name="Gravermann K."/>
            <person name="Stoye J."/>
            <person name="Jones M."/>
            <person name="Mcmanus D."/>
            <person name="Krause L."/>
        </authorList>
    </citation>
    <scope>NUCLEOTIDE SEQUENCE [LARGE SCALE GENOMIC DNA]</scope>
    <source>
        <strain evidence="2 3">TAN1997</strain>
    </source>
</reference>
<organism evidence="2 3">
    <name type="scientific">Schistosoma bovis</name>
    <name type="common">Blood fluke</name>
    <dbReference type="NCBI Taxonomy" id="6184"/>
    <lineage>
        <taxon>Eukaryota</taxon>
        <taxon>Metazoa</taxon>
        <taxon>Spiralia</taxon>
        <taxon>Lophotrochozoa</taxon>
        <taxon>Platyhelminthes</taxon>
        <taxon>Trematoda</taxon>
        <taxon>Digenea</taxon>
        <taxon>Strigeidida</taxon>
        <taxon>Schistosomatoidea</taxon>
        <taxon>Schistosomatidae</taxon>
        <taxon>Schistosoma</taxon>
    </lineage>
</organism>
<accession>A0A430Q0F0</accession>
<proteinExistence type="predicted"/>
<dbReference type="Proteomes" id="UP000290809">
    <property type="component" value="Unassembled WGS sequence"/>
</dbReference>
<sequence>MNFFTLYVTLVYTILSVHSNIEPRKYYFLMKLYCNILKEI</sequence>
<gene>
    <name evidence="2" type="ORF">DC041_0008080</name>
</gene>
<evidence type="ECO:0000313" key="3">
    <source>
        <dbReference type="Proteomes" id="UP000290809"/>
    </source>
</evidence>
<dbReference type="EMBL" id="QMKO01003559">
    <property type="protein sequence ID" value="RTG81159.1"/>
    <property type="molecule type" value="Genomic_DNA"/>
</dbReference>
<evidence type="ECO:0000313" key="2">
    <source>
        <dbReference type="EMBL" id="RTG81159.1"/>
    </source>
</evidence>
<name>A0A430Q0F0_SCHBO</name>
<evidence type="ECO:0000256" key="1">
    <source>
        <dbReference type="SAM" id="SignalP"/>
    </source>
</evidence>
<dbReference type="AlphaFoldDB" id="A0A430Q0F0"/>
<keyword evidence="3" id="KW-1185">Reference proteome</keyword>
<feature type="chain" id="PRO_5019287526" evidence="1">
    <location>
        <begin position="20"/>
        <end position="40"/>
    </location>
</feature>
<comment type="caution">
    <text evidence="2">The sequence shown here is derived from an EMBL/GenBank/DDBJ whole genome shotgun (WGS) entry which is preliminary data.</text>
</comment>
<feature type="signal peptide" evidence="1">
    <location>
        <begin position="1"/>
        <end position="19"/>
    </location>
</feature>